<dbReference type="Gene3D" id="3.30.70.80">
    <property type="entry name" value="Peptidase S8 propeptide/proteinase inhibitor I9"/>
    <property type="match status" value="1"/>
</dbReference>
<sequence length="624" mass="63392">MLHRNTAFSFCSAKVGTRVTTEGRTRSHFHPFLEMHLMKHNTLALALGAAALLASATSFAAKPDPNRVMVKFKPGAAAQAESAVRAAGGRVHLKLNRQNVIAVSVPATALQGLRNNPNIEYVELDAPRYPLGQTTPYGIKNVQAPETWAVGPQGSGIKVCVIDSGINANHEDFAGVEMTGYASSGQSWNTDSCGHGTHVAGTIAAVNNSTGVVGVSPGKVGLHIVKVFDGETCAWSYASTLVDAATRCGDAGAKVINMSLGGGAASRTEEAAFNDLNAKGVLSIAAAGNDGNNRSSYPASYASVMSVAAVDQNNVKADFSQYNSAVEIAAPGVGVLSTYPFRDAALSVGTTDYMASALTGSMQGTASAALVDGGLCNAVGNWSGRVVLCERGSISFADKVNNVTAGGGVAAVIYNNVSGGFSGTMGDGVTSKIPGLTISQEDGRALVANSLGQTGNASTVYEANTSGYAYLDGTSMATPHVAGSAAIVWSANPGATNTQVRDALNSTALDLGTAGRDVNYGYGLVQTFKAAEKLVGGGTTDPVTAPTGLTATNKGTSKGKLQVGLAWAGGDVTVDIFRGNTKIASATSNTGGYTDSVKVRGSGTITYKVCNAGTTSCASASVSY</sequence>
<evidence type="ECO:0000256" key="7">
    <source>
        <dbReference type="ARBA" id="ARBA00022825"/>
    </source>
</evidence>
<dbReference type="InterPro" id="IPR023828">
    <property type="entry name" value="Peptidase_S8_Ser-AS"/>
</dbReference>
<evidence type="ECO:0000256" key="5">
    <source>
        <dbReference type="ARBA" id="ARBA00022729"/>
    </source>
</evidence>
<proteinExistence type="inferred from homology"/>
<dbReference type="CDD" id="cd07477">
    <property type="entry name" value="Peptidases_S8_Subtilisin_subset"/>
    <property type="match status" value="1"/>
</dbReference>
<dbReference type="Gene3D" id="3.40.50.200">
    <property type="entry name" value="Peptidase S8/S53 domain"/>
    <property type="match status" value="2"/>
</dbReference>
<dbReference type="PROSITE" id="PS00137">
    <property type="entry name" value="SUBTILASE_HIS"/>
    <property type="match status" value="1"/>
</dbReference>
<evidence type="ECO:0000256" key="1">
    <source>
        <dbReference type="ARBA" id="ARBA00011073"/>
    </source>
</evidence>
<evidence type="ECO:0000256" key="9">
    <source>
        <dbReference type="RuleBase" id="RU003355"/>
    </source>
</evidence>
<evidence type="ECO:0000256" key="3">
    <source>
        <dbReference type="ARBA" id="ARBA00022670"/>
    </source>
</evidence>
<keyword evidence="2" id="KW-0964">Secreted</keyword>
<feature type="active site" description="Charge relay system" evidence="8">
    <location>
        <position position="195"/>
    </location>
</feature>
<dbReference type="InterPro" id="IPR034202">
    <property type="entry name" value="Subtilisin_Carlsberg-like"/>
</dbReference>
<dbReference type="InterPro" id="IPR003137">
    <property type="entry name" value="PA_domain"/>
</dbReference>
<keyword evidence="7 8" id="KW-0720">Serine protease</keyword>
<dbReference type="PROSITE" id="PS00136">
    <property type="entry name" value="SUBTILASE_ASP"/>
    <property type="match status" value="1"/>
</dbReference>
<evidence type="ECO:0000256" key="2">
    <source>
        <dbReference type="ARBA" id="ARBA00022512"/>
    </source>
</evidence>
<dbReference type="InterPro" id="IPR023827">
    <property type="entry name" value="Peptidase_S8_Asp-AS"/>
</dbReference>
<dbReference type="InterPro" id="IPR050131">
    <property type="entry name" value="Peptidase_S8_subtilisin-like"/>
</dbReference>
<dbReference type="PANTHER" id="PTHR43806">
    <property type="entry name" value="PEPTIDASE S8"/>
    <property type="match status" value="1"/>
</dbReference>
<dbReference type="InterPro" id="IPR000209">
    <property type="entry name" value="Peptidase_S8/S53_dom"/>
</dbReference>
<dbReference type="InterPro" id="IPR022398">
    <property type="entry name" value="Peptidase_S8_His-AS"/>
</dbReference>
<organism evidence="13 14">
    <name type="scientific">Lysobacter korlensis</name>
    <dbReference type="NCBI Taxonomy" id="553636"/>
    <lineage>
        <taxon>Bacteria</taxon>
        <taxon>Pseudomonadati</taxon>
        <taxon>Pseudomonadota</taxon>
        <taxon>Gammaproteobacteria</taxon>
        <taxon>Lysobacterales</taxon>
        <taxon>Lysobacteraceae</taxon>
        <taxon>Lysobacter</taxon>
    </lineage>
</organism>
<feature type="domain" description="PA" evidence="11">
    <location>
        <begin position="381"/>
        <end position="446"/>
    </location>
</feature>
<keyword evidence="3 8" id="KW-0645">Protease</keyword>
<feature type="domain" description="Fervidolysin-like N-terminal prodomain" evidence="12">
    <location>
        <begin position="65"/>
        <end position="124"/>
    </location>
</feature>
<dbReference type="PROSITE" id="PS00138">
    <property type="entry name" value="SUBTILASE_SER"/>
    <property type="match status" value="1"/>
</dbReference>
<dbReference type="RefSeq" id="WP_386664382.1">
    <property type="nucleotide sequence ID" value="NZ_JBHLTG010000001.1"/>
</dbReference>
<evidence type="ECO:0000313" key="13">
    <source>
        <dbReference type="EMBL" id="MFC0676640.1"/>
    </source>
</evidence>
<protein>
    <submittedName>
        <fullName evidence="13">S8 family serine peptidase</fullName>
    </submittedName>
</protein>
<dbReference type="SUPFAM" id="SSF54897">
    <property type="entry name" value="Protease propeptides/inhibitors"/>
    <property type="match status" value="1"/>
</dbReference>
<dbReference type="Pfam" id="PF00082">
    <property type="entry name" value="Peptidase_S8"/>
    <property type="match status" value="2"/>
</dbReference>
<comment type="similarity">
    <text evidence="1 8 9">Belongs to the peptidase S8 family.</text>
</comment>
<keyword evidence="14" id="KW-1185">Reference proteome</keyword>
<dbReference type="PRINTS" id="PR00723">
    <property type="entry name" value="SUBTILISIN"/>
</dbReference>
<dbReference type="Pfam" id="PF02225">
    <property type="entry name" value="PA"/>
    <property type="match status" value="1"/>
</dbReference>
<dbReference type="PANTHER" id="PTHR43806:SF11">
    <property type="entry name" value="CEREVISIN-RELATED"/>
    <property type="match status" value="1"/>
</dbReference>
<comment type="caution">
    <text evidence="13">The sequence shown here is derived from an EMBL/GenBank/DDBJ whole genome shotgun (WGS) entry which is preliminary data.</text>
</comment>
<dbReference type="SUPFAM" id="SSF52743">
    <property type="entry name" value="Subtilisin-like"/>
    <property type="match status" value="1"/>
</dbReference>
<gene>
    <name evidence="13" type="ORF">ACFFGH_02075</name>
</gene>
<evidence type="ECO:0000256" key="6">
    <source>
        <dbReference type="ARBA" id="ARBA00022801"/>
    </source>
</evidence>
<name>A0ABV6RI25_9GAMM</name>
<dbReference type="InterPro" id="IPR054399">
    <property type="entry name" value="Fervidolysin-like_N_prodom"/>
</dbReference>
<dbReference type="InterPro" id="IPR036852">
    <property type="entry name" value="Peptidase_S8/S53_dom_sf"/>
</dbReference>
<evidence type="ECO:0000259" key="10">
    <source>
        <dbReference type="Pfam" id="PF00082"/>
    </source>
</evidence>
<keyword evidence="6 8" id="KW-0378">Hydrolase</keyword>
<accession>A0ABV6RI25</accession>
<keyword evidence="4" id="KW-0479">Metal-binding</keyword>
<dbReference type="Pfam" id="PF22148">
    <property type="entry name" value="Fervidolysin_NPro-like"/>
    <property type="match status" value="1"/>
</dbReference>
<feature type="domain" description="Peptidase S8/S53" evidence="10">
    <location>
        <begin position="154"/>
        <end position="369"/>
    </location>
</feature>
<feature type="active site" description="Charge relay system" evidence="8">
    <location>
        <position position="475"/>
    </location>
</feature>
<evidence type="ECO:0000256" key="8">
    <source>
        <dbReference type="PROSITE-ProRule" id="PRU01240"/>
    </source>
</evidence>
<reference evidence="13 14" key="1">
    <citation type="submission" date="2024-09" db="EMBL/GenBank/DDBJ databases">
        <authorList>
            <person name="Sun Q."/>
            <person name="Mori K."/>
        </authorList>
    </citation>
    <scope>NUCLEOTIDE SEQUENCE [LARGE SCALE GENOMIC DNA]</scope>
    <source>
        <strain evidence="13 14">KCTC 23076</strain>
    </source>
</reference>
<feature type="active site" description="Charge relay system" evidence="8">
    <location>
        <position position="163"/>
    </location>
</feature>
<dbReference type="Proteomes" id="UP001589896">
    <property type="component" value="Unassembled WGS sequence"/>
</dbReference>
<evidence type="ECO:0000313" key="14">
    <source>
        <dbReference type="Proteomes" id="UP001589896"/>
    </source>
</evidence>
<evidence type="ECO:0000259" key="11">
    <source>
        <dbReference type="Pfam" id="PF02225"/>
    </source>
</evidence>
<dbReference type="EMBL" id="JBHLTG010000001">
    <property type="protein sequence ID" value="MFC0676640.1"/>
    <property type="molecule type" value="Genomic_DNA"/>
</dbReference>
<keyword evidence="2" id="KW-0134">Cell wall</keyword>
<keyword evidence="5" id="KW-0732">Signal</keyword>
<feature type="domain" description="Peptidase S8/S53" evidence="10">
    <location>
        <begin position="453"/>
        <end position="523"/>
    </location>
</feature>
<dbReference type="InterPro" id="IPR037045">
    <property type="entry name" value="S8pro/Inhibitor_I9_sf"/>
</dbReference>
<evidence type="ECO:0000259" key="12">
    <source>
        <dbReference type="Pfam" id="PF22148"/>
    </source>
</evidence>
<dbReference type="InterPro" id="IPR015500">
    <property type="entry name" value="Peptidase_S8_subtilisin-rel"/>
</dbReference>
<dbReference type="PROSITE" id="PS51892">
    <property type="entry name" value="SUBTILASE"/>
    <property type="match status" value="1"/>
</dbReference>
<evidence type="ECO:0000256" key="4">
    <source>
        <dbReference type="ARBA" id="ARBA00022723"/>
    </source>
</evidence>